<comment type="caution">
    <text evidence="2">The sequence shown here is derived from an EMBL/GenBank/DDBJ whole genome shotgun (WGS) entry which is preliminary data.</text>
</comment>
<evidence type="ECO:0000256" key="1">
    <source>
        <dbReference type="SAM" id="MobiDB-lite"/>
    </source>
</evidence>
<feature type="compositionally biased region" description="Basic and acidic residues" evidence="1">
    <location>
        <begin position="16"/>
        <end position="26"/>
    </location>
</feature>
<dbReference type="STRING" id="33978.A6M13_15440"/>
<protein>
    <submittedName>
        <fullName evidence="2">Uncharacterized protein</fullName>
    </submittedName>
</protein>
<dbReference type="Proteomes" id="UP000093199">
    <property type="component" value="Unassembled WGS sequence"/>
</dbReference>
<dbReference type="AlphaFoldDB" id="A0A1C0YB19"/>
<feature type="region of interest" description="Disordered" evidence="1">
    <location>
        <begin position="1"/>
        <end position="63"/>
    </location>
</feature>
<organism evidence="2 3">
    <name type="scientific">Caryophanon tenue</name>
    <dbReference type="NCBI Taxonomy" id="33978"/>
    <lineage>
        <taxon>Bacteria</taxon>
        <taxon>Bacillati</taxon>
        <taxon>Bacillota</taxon>
        <taxon>Bacilli</taxon>
        <taxon>Bacillales</taxon>
        <taxon>Caryophanaceae</taxon>
        <taxon>Caryophanon</taxon>
    </lineage>
</organism>
<dbReference type="EMBL" id="MASJ01000026">
    <property type="protein sequence ID" value="OCS84368.1"/>
    <property type="molecule type" value="Genomic_DNA"/>
</dbReference>
<dbReference type="RefSeq" id="WP_066546499.1">
    <property type="nucleotide sequence ID" value="NZ_MASJ01000026.1"/>
</dbReference>
<keyword evidence="3" id="KW-1185">Reference proteome</keyword>
<accession>A0A1C0YB19</accession>
<sequence length="63" mass="7112">MSNYNPKAPNELADAQLKRQEHESDASKAVASRHHHNEENVDGKKPFEYGDTNKESYNSIPGE</sequence>
<name>A0A1C0YB19_9BACL</name>
<dbReference type="OrthoDB" id="9907917at2"/>
<gene>
    <name evidence="2" type="ORF">A6M13_15440</name>
</gene>
<evidence type="ECO:0000313" key="2">
    <source>
        <dbReference type="EMBL" id="OCS84368.1"/>
    </source>
</evidence>
<feature type="compositionally biased region" description="Basic and acidic residues" evidence="1">
    <location>
        <begin position="36"/>
        <end position="54"/>
    </location>
</feature>
<proteinExistence type="predicted"/>
<evidence type="ECO:0000313" key="3">
    <source>
        <dbReference type="Proteomes" id="UP000093199"/>
    </source>
</evidence>
<reference evidence="2 3" key="1">
    <citation type="submission" date="2016-07" db="EMBL/GenBank/DDBJ databases">
        <title>Caryophanon tenue genome sequencing.</title>
        <authorList>
            <person name="Verma A."/>
            <person name="Pal Y."/>
            <person name="Krishnamurthi S."/>
        </authorList>
    </citation>
    <scope>NUCLEOTIDE SEQUENCE [LARGE SCALE GENOMIC DNA]</scope>
    <source>
        <strain evidence="2 3">DSM 14152</strain>
    </source>
</reference>